<dbReference type="PANTHER" id="PTHR41247:SF1">
    <property type="entry name" value="HTH-TYPE TRANSCRIPTIONAL REPRESSOR YCNK"/>
    <property type="match status" value="1"/>
</dbReference>
<dbReference type="Proteomes" id="UP000683139">
    <property type="component" value="Unassembled WGS sequence"/>
</dbReference>
<dbReference type="PROSITE" id="PS51257">
    <property type="entry name" value="PROKAR_LIPOPROTEIN"/>
    <property type="match status" value="1"/>
</dbReference>
<feature type="compositionally biased region" description="Basic and acidic residues" evidence="1">
    <location>
        <begin position="158"/>
        <end position="230"/>
    </location>
</feature>
<organism evidence="2 3">
    <name type="scientific">Paenibacillus montaniterrae</name>
    <dbReference type="NCBI Taxonomy" id="429341"/>
    <lineage>
        <taxon>Bacteria</taxon>
        <taxon>Bacillati</taxon>
        <taxon>Bacillota</taxon>
        <taxon>Bacilli</taxon>
        <taxon>Bacillales</taxon>
        <taxon>Paenibacillaceae</taxon>
        <taxon>Paenibacillus</taxon>
    </lineage>
</organism>
<dbReference type="EMBL" id="BOSE01000002">
    <property type="protein sequence ID" value="GIP15802.1"/>
    <property type="molecule type" value="Genomic_DNA"/>
</dbReference>
<dbReference type="SUPFAM" id="SSF160387">
    <property type="entry name" value="NosL/MerB-like"/>
    <property type="match status" value="1"/>
</dbReference>
<feature type="region of interest" description="Disordered" evidence="1">
    <location>
        <begin position="158"/>
        <end position="244"/>
    </location>
</feature>
<evidence type="ECO:0000313" key="3">
    <source>
        <dbReference type="Proteomes" id="UP000683139"/>
    </source>
</evidence>
<comment type="caution">
    <text evidence="2">The sequence shown here is derived from an EMBL/GenBank/DDBJ whole genome shotgun (WGS) entry which is preliminary data.</text>
</comment>
<evidence type="ECO:0000313" key="2">
    <source>
        <dbReference type="EMBL" id="GIP15802.1"/>
    </source>
</evidence>
<dbReference type="Pfam" id="PF05573">
    <property type="entry name" value="NosL"/>
    <property type="match status" value="1"/>
</dbReference>
<evidence type="ECO:0008006" key="4">
    <source>
        <dbReference type="Google" id="ProtNLM"/>
    </source>
</evidence>
<gene>
    <name evidence="2" type="ORF">J40TS1_14440</name>
</gene>
<accession>A0A920CTE6</accession>
<name>A0A920CTE6_9BACL</name>
<dbReference type="RefSeq" id="WP_213514071.1">
    <property type="nucleotide sequence ID" value="NZ_BOSE01000002.1"/>
</dbReference>
<proteinExistence type="predicted"/>
<keyword evidence="3" id="KW-1185">Reference proteome</keyword>
<reference evidence="2" key="1">
    <citation type="submission" date="2021-03" db="EMBL/GenBank/DDBJ databases">
        <title>Antimicrobial resistance genes in bacteria isolated from Japanese honey, and their potential for conferring macrolide and lincosamide resistance in the American foulbrood pathogen Paenibacillus larvae.</title>
        <authorList>
            <person name="Okamoto M."/>
            <person name="Kumagai M."/>
            <person name="Kanamori H."/>
            <person name="Takamatsu D."/>
        </authorList>
    </citation>
    <scope>NUCLEOTIDE SEQUENCE</scope>
    <source>
        <strain evidence="2">J40TS1</strain>
    </source>
</reference>
<sequence length="244" mass="26350">MKQWKWIGAAMIAVMLIIAGCGKEQYPPVAINEEVDRCEICNMAIKDDAYATQIITKEGRSLKFDDLGCLNQWREENGSEQIAATYVRDYNSLEWIKYDKAYYVYDASIQTPMAYGILSFEKEEDAESYIAEHGVGSILTSEGLASHSWAVNMEMMGSHEHGEGHSHSHDAAGEEAHGADEHGTEGHGADEHGTEGHGADEHGMGGHSNNEHGTDAHGTDEHGTDEHGADGHGAGESGAEGHAA</sequence>
<dbReference type="InterPro" id="IPR008719">
    <property type="entry name" value="N2O_reductase_NosL"/>
</dbReference>
<dbReference type="AlphaFoldDB" id="A0A920CTE6"/>
<evidence type="ECO:0000256" key="1">
    <source>
        <dbReference type="SAM" id="MobiDB-lite"/>
    </source>
</evidence>
<protein>
    <recommendedName>
        <fullName evidence="4">Copper chaperone NosL</fullName>
    </recommendedName>
</protein>
<dbReference type="PANTHER" id="PTHR41247">
    <property type="entry name" value="HTH-TYPE TRANSCRIPTIONAL REPRESSOR YCNK"/>
    <property type="match status" value="1"/>
</dbReference>